<gene>
    <name evidence="1" type="ORF">g.185562</name>
</gene>
<protein>
    <submittedName>
        <fullName evidence="1">Uncharacterized protein</fullName>
    </submittedName>
</protein>
<sequence>MFGFAAVVRIQLTKTSGDIIRVHLLSMECYSLRIVRKLSVTAGKSSSEVSECMSSVKLSSDRIPDRRVRGMGHCSNFLFKTGHYNGNVSFIPINDGIITF</sequence>
<dbReference type="AlphaFoldDB" id="A0A2S2QWJ1"/>
<accession>A0A2S2QWJ1</accession>
<proteinExistence type="predicted"/>
<organism evidence="1">
    <name type="scientific">Sipha flava</name>
    <name type="common">yellow sugarcane aphid</name>
    <dbReference type="NCBI Taxonomy" id="143950"/>
    <lineage>
        <taxon>Eukaryota</taxon>
        <taxon>Metazoa</taxon>
        <taxon>Ecdysozoa</taxon>
        <taxon>Arthropoda</taxon>
        <taxon>Hexapoda</taxon>
        <taxon>Insecta</taxon>
        <taxon>Pterygota</taxon>
        <taxon>Neoptera</taxon>
        <taxon>Paraneoptera</taxon>
        <taxon>Hemiptera</taxon>
        <taxon>Sternorrhyncha</taxon>
        <taxon>Aphidomorpha</taxon>
        <taxon>Aphidoidea</taxon>
        <taxon>Aphididae</taxon>
        <taxon>Sipha</taxon>
    </lineage>
</organism>
<reference evidence="1" key="1">
    <citation type="submission" date="2018-04" db="EMBL/GenBank/DDBJ databases">
        <title>Transcriptome assembly of Sipha flava.</title>
        <authorList>
            <person name="Scully E.D."/>
            <person name="Geib S.M."/>
            <person name="Palmer N.A."/>
            <person name="Koch K."/>
            <person name="Bradshaw J."/>
            <person name="Heng-Moss T."/>
            <person name="Sarath G."/>
        </authorList>
    </citation>
    <scope>NUCLEOTIDE SEQUENCE</scope>
</reference>
<dbReference type="EMBL" id="GGMS01012677">
    <property type="protein sequence ID" value="MBY81880.1"/>
    <property type="molecule type" value="Transcribed_RNA"/>
</dbReference>
<evidence type="ECO:0000313" key="1">
    <source>
        <dbReference type="EMBL" id="MBY81880.1"/>
    </source>
</evidence>
<name>A0A2S2QWJ1_9HEMI</name>